<evidence type="ECO:0000313" key="2">
    <source>
        <dbReference type="EMBL" id="MBJ6121723.1"/>
    </source>
</evidence>
<dbReference type="Proteomes" id="UP000640426">
    <property type="component" value="Unassembled WGS sequence"/>
</dbReference>
<dbReference type="InterPro" id="IPR036518">
    <property type="entry name" value="CobE/GbiG_C_sf"/>
</dbReference>
<dbReference type="RefSeq" id="WP_199036829.1">
    <property type="nucleotide sequence ID" value="NZ_JAELXS010000004.1"/>
</dbReference>
<gene>
    <name evidence="2" type="ORF">JAO74_07965</name>
</gene>
<evidence type="ECO:0000313" key="3">
    <source>
        <dbReference type="Proteomes" id="UP000640426"/>
    </source>
</evidence>
<name>A0ABS0XNV7_9SPHN</name>
<evidence type="ECO:0000259" key="1">
    <source>
        <dbReference type="Pfam" id="PF01890"/>
    </source>
</evidence>
<sequence length="125" mass="12485">MERDAVIVAGFGCRAAVDITSLHDALAAAWAGKPVSALAAPADRCPLVEPLARALGVPLIAISPDRIGAADTPTRSPVSLHRRGTGSVAEAAALAAAGPDARLIVTRHISSDAMATCAIAEGPSS</sequence>
<dbReference type="Pfam" id="PF01890">
    <property type="entry name" value="CbiG_C"/>
    <property type="match status" value="1"/>
</dbReference>
<organism evidence="2 3">
    <name type="scientific">Sphingomonas mollis</name>
    <dbReference type="NCBI Taxonomy" id="2795726"/>
    <lineage>
        <taxon>Bacteria</taxon>
        <taxon>Pseudomonadati</taxon>
        <taxon>Pseudomonadota</taxon>
        <taxon>Alphaproteobacteria</taxon>
        <taxon>Sphingomonadales</taxon>
        <taxon>Sphingomonadaceae</taxon>
        <taxon>Sphingomonas</taxon>
    </lineage>
</organism>
<feature type="domain" description="CobE/GbiG C-terminal" evidence="1">
    <location>
        <begin position="7"/>
        <end position="120"/>
    </location>
</feature>
<proteinExistence type="predicted"/>
<protein>
    <submittedName>
        <fullName evidence="2">Cobalamin biosynthesis protein</fullName>
    </submittedName>
</protein>
<dbReference type="InterPro" id="IPR002750">
    <property type="entry name" value="CobE/GbiG_C"/>
</dbReference>
<reference evidence="3" key="1">
    <citation type="submission" date="2020-12" db="EMBL/GenBank/DDBJ databases">
        <title>Hymenobacter sp.</title>
        <authorList>
            <person name="Kim M.K."/>
        </authorList>
    </citation>
    <scope>NUCLEOTIDE SEQUENCE [LARGE SCALE GENOMIC DNA]</scope>
    <source>
        <strain evidence="3">BT553</strain>
    </source>
</reference>
<dbReference type="EMBL" id="JAELXS010000004">
    <property type="protein sequence ID" value="MBJ6121723.1"/>
    <property type="molecule type" value="Genomic_DNA"/>
</dbReference>
<comment type="caution">
    <text evidence="2">The sequence shown here is derived from an EMBL/GenBank/DDBJ whole genome shotgun (WGS) entry which is preliminary data.</text>
</comment>
<dbReference type="Gene3D" id="3.30.420.180">
    <property type="entry name" value="CobE/GbiG C-terminal domain"/>
    <property type="match status" value="1"/>
</dbReference>
<accession>A0ABS0XNV7</accession>
<keyword evidence="3" id="KW-1185">Reference proteome</keyword>
<dbReference type="SUPFAM" id="SSF159664">
    <property type="entry name" value="CobE/GbiG C-terminal domain-like"/>
    <property type="match status" value="1"/>
</dbReference>